<gene>
    <name evidence="3" type="ORF">ENR64_15225</name>
</gene>
<evidence type="ECO:0000313" key="3">
    <source>
        <dbReference type="EMBL" id="HFM99075.1"/>
    </source>
</evidence>
<sequence>MIVFALMLIALYGISRYLTALKQAAAAADDIQPLLAESPHPRATSVIIPAYNEALNVRECVLSVLNSAATDPQLQVWFVDDQSDDATLAIAHALQAELQDTRFHILTGQPRPNGEVWRGKNWACHQGAQQATGDYLLFIDADVRLKPGAIATAAHIVEAESLDLLTLIPQVECGFLGEWLVQPMIMGLLTAGFNFGEVNNPTSEAAFAAGPFMFFRQSAYTTLGGHQAVAAEVVEDVELARRIKSKGLRLKFAPGQALASVRMYRTWSGLWEGWTKNWHAGSRRDLGTSLFSALIPFLVGVLPWLGLGYLAMRLLGQPLSIWEGLAGVVAGVVIALHYQMRKILLGILGLPLRYWWLTGLGSLITAILVLVSIVKTETGWGWTWRGRSLKSENS</sequence>
<dbReference type="CDD" id="cd00761">
    <property type="entry name" value="Glyco_tranf_GTA_type"/>
    <property type="match status" value="1"/>
</dbReference>
<accession>A0A7C3PG86</accession>
<dbReference type="InterPro" id="IPR029044">
    <property type="entry name" value="Nucleotide-diphossugar_trans"/>
</dbReference>
<dbReference type="Pfam" id="PF00535">
    <property type="entry name" value="Glycos_transf_2"/>
    <property type="match status" value="1"/>
</dbReference>
<dbReference type="PANTHER" id="PTHR43646:SF3">
    <property type="entry name" value="SLR1566 PROTEIN"/>
    <property type="match status" value="1"/>
</dbReference>
<dbReference type="SUPFAM" id="SSF53448">
    <property type="entry name" value="Nucleotide-diphospho-sugar transferases"/>
    <property type="match status" value="1"/>
</dbReference>
<keyword evidence="3" id="KW-0808">Transferase</keyword>
<keyword evidence="1" id="KW-0812">Transmembrane</keyword>
<feature type="transmembrane region" description="Helical" evidence="1">
    <location>
        <begin position="352"/>
        <end position="374"/>
    </location>
</feature>
<dbReference type="PANTHER" id="PTHR43646">
    <property type="entry name" value="GLYCOSYLTRANSFERASE"/>
    <property type="match status" value="1"/>
</dbReference>
<keyword evidence="1" id="KW-1133">Transmembrane helix</keyword>
<dbReference type="GO" id="GO:0016740">
    <property type="term" value="F:transferase activity"/>
    <property type="evidence" value="ECO:0007669"/>
    <property type="project" value="UniProtKB-KW"/>
</dbReference>
<comment type="caution">
    <text evidence="3">The sequence shown here is derived from an EMBL/GenBank/DDBJ whole genome shotgun (WGS) entry which is preliminary data.</text>
</comment>
<feature type="domain" description="Glycosyltransferase 2-like" evidence="2">
    <location>
        <begin position="45"/>
        <end position="221"/>
    </location>
</feature>
<protein>
    <submittedName>
        <fullName evidence="3">Glycosyltransferase</fullName>
    </submittedName>
</protein>
<name>A0A7C3PG86_9CYAN</name>
<dbReference type="EMBL" id="DSRU01000223">
    <property type="protein sequence ID" value="HFM99075.1"/>
    <property type="molecule type" value="Genomic_DNA"/>
</dbReference>
<evidence type="ECO:0000259" key="2">
    <source>
        <dbReference type="Pfam" id="PF00535"/>
    </source>
</evidence>
<dbReference type="InterPro" id="IPR001173">
    <property type="entry name" value="Glyco_trans_2-like"/>
</dbReference>
<reference evidence="3" key="1">
    <citation type="journal article" date="2020" name="mSystems">
        <title>Genome- and Community-Level Interaction Insights into Carbon Utilization and Element Cycling Functions of Hydrothermarchaeota in Hydrothermal Sediment.</title>
        <authorList>
            <person name="Zhou Z."/>
            <person name="Liu Y."/>
            <person name="Xu W."/>
            <person name="Pan J."/>
            <person name="Luo Z.H."/>
            <person name="Li M."/>
        </authorList>
    </citation>
    <scope>NUCLEOTIDE SEQUENCE [LARGE SCALE GENOMIC DNA]</scope>
    <source>
        <strain evidence="3">SpSt-418</strain>
    </source>
</reference>
<feature type="transmembrane region" description="Helical" evidence="1">
    <location>
        <begin position="290"/>
        <end position="312"/>
    </location>
</feature>
<dbReference type="Gene3D" id="3.90.550.10">
    <property type="entry name" value="Spore Coat Polysaccharide Biosynthesis Protein SpsA, Chain A"/>
    <property type="match status" value="1"/>
</dbReference>
<evidence type="ECO:0000256" key="1">
    <source>
        <dbReference type="SAM" id="Phobius"/>
    </source>
</evidence>
<dbReference type="AlphaFoldDB" id="A0A7C3PG86"/>
<feature type="transmembrane region" description="Helical" evidence="1">
    <location>
        <begin position="319"/>
        <end position="340"/>
    </location>
</feature>
<proteinExistence type="predicted"/>
<organism evidence="3">
    <name type="scientific">Oscillatoriales cyanobacterium SpSt-418</name>
    <dbReference type="NCBI Taxonomy" id="2282169"/>
    <lineage>
        <taxon>Bacteria</taxon>
        <taxon>Bacillati</taxon>
        <taxon>Cyanobacteriota</taxon>
        <taxon>Cyanophyceae</taxon>
        <taxon>Oscillatoriophycideae</taxon>
        <taxon>Oscillatoriales</taxon>
    </lineage>
</organism>
<keyword evidence="1" id="KW-0472">Membrane</keyword>